<evidence type="ECO:0000259" key="1">
    <source>
        <dbReference type="Pfam" id="PF05368"/>
    </source>
</evidence>
<sequence length="285" mass="29923">MKIAVAAASGELGRLVMAELLNRMPAGDLVAVVRSPDKVADLAARGVEVRRGDYSEPASLDGALEGIDRLLLISSSEVGIRVAQHGNVVDAAKRAGVSLIAYTSLLHADTSPMGHAPEHFATEELIRASGLPYAMLRHTYYMENYTGRIPAALESGVLLGSAGDGRISAATRADLALAAAIVLTGEASGNSVYELAGDECFTLSEFAAELGRQTGREIIYRNIPEADYAAALEAAGLPTFLAEMLAESDAGMAEDGLFDDSHQLSTLIGRPTTGMVESVEKFLSL</sequence>
<dbReference type="SUPFAM" id="SSF51735">
    <property type="entry name" value="NAD(P)-binding Rossmann-fold domains"/>
    <property type="match status" value="1"/>
</dbReference>
<gene>
    <name evidence="2" type="ORF">FIV46_15935</name>
</gene>
<proteinExistence type="predicted"/>
<dbReference type="InterPro" id="IPR008030">
    <property type="entry name" value="NmrA-like"/>
</dbReference>
<dbReference type="InterPro" id="IPR052718">
    <property type="entry name" value="NmrA-type_oxidoreductase"/>
</dbReference>
<dbReference type="Gene3D" id="3.40.50.720">
    <property type="entry name" value="NAD(P)-binding Rossmann-like Domain"/>
    <property type="match status" value="1"/>
</dbReference>
<comment type="caution">
    <text evidence="2">The sequence shown here is derived from an EMBL/GenBank/DDBJ whole genome shotgun (WGS) entry which is preliminary data.</text>
</comment>
<dbReference type="InterPro" id="IPR036291">
    <property type="entry name" value="NAD(P)-bd_dom_sf"/>
</dbReference>
<reference evidence="3" key="1">
    <citation type="submission" date="2019-06" db="EMBL/GenBank/DDBJ databases">
        <title>The complete genome of Emcibacter congregatus ZYLT.</title>
        <authorList>
            <person name="Zhao Z."/>
        </authorList>
    </citation>
    <scope>NUCLEOTIDE SEQUENCE [LARGE SCALE GENOMIC DNA]</scope>
    <source>
        <strain evidence="3">MCCC 1A06723</strain>
    </source>
</reference>
<name>A0A501PBY5_9PROT</name>
<dbReference type="CDD" id="cd05269">
    <property type="entry name" value="TMR_SDR_a"/>
    <property type="match status" value="1"/>
</dbReference>
<dbReference type="OrthoDB" id="7771794at2"/>
<dbReference type="Proteomes" id="UP000319148">
    <property type="component" value="Unassembled WGS sequence"/>
</dbReference>
<dbReference type="PANTHER" id="PTHR47129">
    <property type="entry name" value="QUINONE OXIDOREDUCTASE 2"/>
    <property type="match status" value="1"/>
</dbReference>
<dbReference type="AlphaFoldDB" id="A0A501PBY5"/>
<keyword evidence="3" id="KW-1185">Reference proteome</keyword>
<dbReference type="RefSeq" id="WP_139941916.1">
    <property type="nucleotide sequence ID" value="NZ_JBHSYP010000005.1"/>
</dbReference>
<dbReference type="EMBL" id="VFIY01000018">
    <property type="protein sequence ID" value="TPD57601.1"/>
    <property type="molecule type" value="Genomic_DNA"/>
</dbReference>
<dbReference type="PANTHER" id="PTHR47129:SF1">
    <property type="entry name" value="NMRA-LIKE DOMAIN-CONTAINING PROTEIN"/>
    <property type="match status" value="1"/>
</dbReference>
<accession>A0A501PBY5</accession>
<dbReference type="Gene3D" id="3.90.25.10">
    <property type="entry name" value="UDP-galactose 4-epimerase, domain 1"/>
    <property type="match status" value="1"/>
</dbReference>
<organism evidence="2 3">
    <name type="scientific">Emcibacter nanhaiensis</name>
    <dbReference type="NCBI Taxonomy" id="1505037"/>
    <lineage>
        <taxon>Bacteria</taxon>
        <taxon>Pseudomonadati</taxon>
        <taxon>Pseudomonadota</taxon>
        <taxon>Alphaproteobacteria</taxon>
        <taxon>Emcibacterales</taxon>
        <taxon>Emcibacteraceae</taxon>
        <taxon>Emcibacter</taxon>
    </lineage>
</organism>
<dbReference type="Pfam" id="PF05368">
    <property type="entry name" value="NmrA"/>
    <property type="match status" value="1"/>
</dbReference>
<evidence type="ECO:0000313" key="3">
    <source>
        <dbReference type="Proteomes" id="UP000319148"/>
    </source>
</evidence>
<protein>
    <submittedName>
        <fullName evidence="2">SDR family oxidoreductase</fullName>
    </submittedName>
</protein>
<feature type="domain" description="NmrA-like" evidence="1">
    <location>
        <begin position="2"/>
        <end position="260"/>
    </location>
</feature>
<evidence type="ECO:0000313" key="2">
    <source>
        <dbReference type="EMBL" id="TPD57601.1"/>
    </source>
</evidence>